<sequence>TTTTTAPNQPNINVLSAQSNPTSTLTFGQPNGPAAAAAAAATTTTTTTMLTGQAGLSVQQQINQQAQRN</sequence>
<feature type="non-terminal residue" evidence="1">
    <location>
        <position position="1"/>
    </location>
</feature>
<reference evidence="1" key="1">
    <citation type="submission" date="2021-02" db="EMBL/GenBank/DDBJ databases">
        <authorList>
            <person name="Nowell W R."/>
        </authorList>
    </citation>
    <scope>NUCLEOTIDE SEQUENCE</scope>
</reference>
<protein>
    <submittedName>
        <fullName evidence="1">Uncharacterized protein</fullName>
    </submittedName>
</protein>
<dbReference type="Proteomes" id="UP000663848">
    <property type="component" value="Unassembled WGS sequence"/>
</dbReference>
<accession>A0A822GRL4</accession>
<comment type="caution">
    <text evidence="1">The sequence shown here is derived from an EMBL/GenBank/DDBJ whole genome shotgun (WGS) entry which is preliminary data.</text>
</comment>
<organism evidence="1 2">
    <name type="scientific">Rotaria socialis</name>
    <dbReference type="NCBI Taxonomy" id="392032"/>
    <lineage>
        <taxon>Eukaryota</taxon>
        <taxon>Metazoa</taxon>
        <taxon>Spiralia</taxon>
        <taxon>Gnathifera</taxon>
        <taxon>Rotifera</taxon>
        <taxon>Eurotatoria</taxon>
        <taxon>Bdelloidea</taxon>
        <taxon>Philodinida</taxon>
        <taxon>Philodinidae</taxon>
        <taxon>Rotaria</taxon>
    </lineage>
</organism>
<dbReference type="EMBL" id="CAJOBR010099118">
    <property type="protein sequence ID" value="CAF5150619.1"/>
    <property type="molecule type" value="Genomic_DNA"/>
</dbReference>
<evidence type="ECO:0000313" key="1">
    <source>
        <dbReference type="EMBL" id="CAF5150619.1"/>
    </source>
</evidence>
<name>A0A822GRL4_9BILA</name>
<gene>
    <name evidence="1" type="ORF">QYT958_LOCUS48504</name>
</gene>
<evidence type="ECO:0000313" key="2">
    <source>
        <dbReference type="Proteomes" id="UP000663848"/>
    </source>
</evidence>
<dbReference type="AlphaFoldDB" id="A0A822GRL4"/>
<feature type="non-terminal residue" evidence="1">
    <location>
        <position position="69"/>
    </location>
</feature>
<proteinExistence type="predicted"/>